<comment type="caution">
    <text evidence="2">The sequence shown here is derived from an EMBL/GenBank/DDBJ whole genome shotgun (WGS) entry which is preliminary data.</text>
</comment>
<dbReference type="InterPro" id="IPR040953">
    <property type="entry name" value="DUF5594"/>
</dbReference>
<protein>
    <recommendedName>
        <fullName evidence="1">DUF5594 domain-containing protein</fullName>
    </recommendedName>
</protein>
<feature type="domain" description="DUF5594" evidence="1">
    <location>
        <begin position="1"/>
        <end position="125"/>
    </location>
</feature>
<proteinExistence type="predicted"/>
<dbReference type="Proteomes" id="UP000789704">
    <property type="component" value="Unassembled WGS sequence"/>
</dbReference>
<sequence>MNQETAQRFEREFVPRITTALARIFSERVHLAVIPYAGPMHPTQVRISADILPAGHGYTHSLNVLLTWDSDAIHGLLEAGGEARFARYLDALSCKLDNWQGGRAIDFGSRSQAEPSILIGGLDFES</sequence>
<evidence type="ECO:0000313" key="3">
    <source>
        <dbReference type="Proteomes" id="UP000789704"/>
    </source>
</evidence>
<organism evidence="2 3">
    <name type="scientific">Paraburkholderia saeva</name>
    <dbReference type="NCBI Taxonomy" id="2777537"/>
    <lineage>
        <taxon>Bacteria</taxon>
        <taxon>Pseudomonadati</taxon>
        <taxon>Pseudomonadota</taxon>
        <taxon>Betaproteobacteria</taxon>
        <taxon>Burkholderiales</taxon>
        <taxon>Burkholderiaceae</taxon>
        <taxon>Paraburkholderia</taxon>
    </lineage>
</organism>
<dbReference type="Pfam" id="PF18057">
    <property type="entry name" value="DUF5594"/>
    <property type="match status" value="1"/>
</dbReference>
<evidence type="ECO:0000259" key="1">
    <source>
        <dbReference type="Pfam" id="PF18057"/>
    </source>
</evidence>
<evidence type="ECO:0000313" key="2">
    <source>
        <dbReference type="EMBL" id="CAG4901414.1"/>
    </source>
</evidence>
<reference evidence="2" key="1">
    <citation type="submission" date="2021-04" db="EMBL/GenBank/DDBJ databases">
        <authorList>
            <person name="Vanwijnsberghe S."/>
        </authorList>
    </citation>
    <scope>NUCLEOTIDE SEQUENCE</scope>
    <source>
        <strain evidence="2">LMG 31841</strain>
    </source>
</reference>
<dbReference type="RefSeq" id="WP_228877866.1">
    <property type="nucleotide sequence ID" value="NZ_CAJQZC010000005.1"/>
</dbReference>
<keyword evidence="3" id="KW-1185">Reference proteome</keyword>
<name>A0A9N8RY41_9BURK</name>
<dbReference type="AlphaFoldDB" id="A0A9N8RY41"/>
<dbReference type="EMBL" id="CAJQZC010000005">
    <property type="protein sequence ID" value="CAG4901414.1"/>
    <property type="molecule type" value="Genomic_DNA"/>
</dbReference>
<gene>
    <name evidence="2" type="ORF">LMG31841_02989</name>
</gene>
<accession>A0A9N8RY41</accession>